<dbReference type="EMBL" id="BMDT01000008">
    <property type="protein sequence ID" value="GGI66184.1"/>
    <property type="molecule type" value="Genomic_DNA"/>
</dbReference>
<evidence type="ECO:0000256" key="2">
    <source>
        <dbReference type="SAM" id="MobiDB-lite"/>
    </source>
</evidence>
<keyword evidence="4" id="KW-1185">Reference proteome</keyword>
<reference evidence="3" key="2">
    <citation type="submission" date="2020-09" db="EMBL/GenBank/DDBJ databases">
        <authorList>
            <person name="Sun Q."/>
            <person name="Sedlacek I."/>
        </authorList>
    </citation>
    <scope>NUCLEOTIDE SEQUENCE</scope>
    <source>
        <strain evidence="3">CCM 8433</strain>
    </source>
</reference>
<name>A0A917N5J9_9ENTE</name>
<feature type="coiled-coil region" evidence="1">
    <location>
        <begin position="189"/>
        <end position="237"/>
    </location>
</feature>
<comment type="caution">
    <text evidence="3">The sequence shown here is derived from an EMBL/GenBank/DDBJ whole genome shotgun (WGS) entry which is preliminary data.</text>
</comment>
<proteinExistence type="predicted"/>
<evidence type="ECO:0000313" key="3">
    <source>
        <dbReference type="EMBL" id="GGI66184.1"/>
    </source>
</evidence>
<feature type="coiled-coil region" evidence="1">
    <location>
        <begin position="275"/>
        <end position="330"/>
    </location>
</feature>
<dbReference type="RefSeq" id="WP_188368015.1">
    <property type="nucleotide sequence ID" value="NZ_BMDT01000008.1"/>
</dbReference>
<organism evidence="3 4">
    <name type="scientific">Enterococcus alcedinis</name>
    <dbReference type="NCBI Taxonomy" id="1274384"/>
    <lineage>
        <taxon>Bacteria</taxon>
        <taxon>Bacillati</taxon>
        <taxon>Bacillota</taxon>
        <taxon>Bacilli</taxon>
        <taxon>Lactobacillales</taxon>
        <taxon>Enterococcaceae</taxon>
        <taxon>Enterococcus</taxon>
    </lineage>
</organism>
<protein>
    <submittedName>
        <fullName evidence="3">Uncharacterized protein</fullName>
    </submittedName>
</protein>
<reference evidence="3" key="1">
    <citation type="journal article" date="2014" name="Int. J. Syst. Evol. Microbiol.">
        <title>Complete genome sequence of Corynebacterium casei LMG S-19264T (=DSM 44701T), isolated from a smear-ripened cheese.</title>
        <authorList>
            <consortium name="US DOE Joint Genome Institute (JGI-PGF)"/>
            <person name="Walter F."/>
            <person name="Albersmeier A."/>
            <person name="Kalinowski J."/>
            <person name="Ruckert C."/>
        </authorList>
    </citation>
    <scope>NUCLEOTIDE SEQUENCE</scope>
    <source>
        <strain evidence="3">CCM 8433</strain>
    </source>
</reference>
<evidence type="ECO:0000313" key="4">
    <source>
        <dbReference type="Proteomes" id="UP000622610"/>
    </source>
</evidence>
<feature type="compositionally biased region" description="Basic and acidic residues" evidence="2">
    <location>
        <begin position="32"/>
        <end position="52"/>
    </location>
</feature>
<feature type="compositionally biased region" description="Polar residues" evidence="2">
    <location>
        <begin position="14"/>
        <end position="30"/>
    </location>
</feature>
<dbReference type="AlphaFoldDB" id="A0A917N5J9"/>
<accession>A0A917N5J9</accession>
<evidence type="ECO:0000256" key="1">
    <source>
        <dbReference type="SAM" id="Coils"/>
    </source>
</evidence>
<dbReference type="Proteomes" id="UP000622610">
    <property type="component" value="Unassembled WGS sequence"/>
</dbReference>
<feature type="region of interest" description="Disordered" evidence="2">
    <location>
        <begin position="1"/>
        <end position="52"/>
    </location>
</feature>
<sequence length="459" mass="54744">MVAESPRIPPIEPQMTTIATNITQTPQTPLDQKVDLKRQEKEVVQQPKKKEKDQVAINEQQQVALKERRETKELSELQIVVLFCQLMGKGLLLLEENAESLIYLLTIDELKKSSVRQELPILFNQLRGLLNNELQQLEQQQQALFERLPFAIQQTAQTWQIKKGENFFPFQRRLLVIVAKLDAVVFPDTQTEESRVKELEQQQIKLKTQQQQQEHQRQASESHLRNLEKQLELLIKQQMSEVQIMTKWTDRLREKQEEQESLRTFLEQMQRIHPLKRKQHEYQSYLLREKLLEQERNQIEIEQQNSQERRQALEETRLVTREMIEEIEQRLGEQLTASFVAKEQILRKQQQIESLTEEYQKRYQAAYDNLRLFFKQQLRQLSNERSLAQSIENQYRQDLTERLRTLKTDLKKQSPENQKRIQKIQNEFNQSQSAVFLSQSNAQASHVEQILSKKDQKKT</sequence>
<keyword evidence="1" id="KW-0175">Coiled coil</keyword>
<gene>
    <name evidence="3" type="ORF">GCM10011482_18380</name>
</gene>